<dbReference type="EMBL" id="QXDC01000002">
    <property type="protein sequence ID" value="RIA47111.1"/>
    <property type="molecule type" value="Genomic_DNA"/>
</dbReference>
<organism evidence="2 3">
    <name type="scientific">Hephaestia caeni</name>
    <dbReference type="NCBI Taxonomy" id="645617"/>
    <lineage>
        <taxon>Bacteria</taxon>
        <taxon>Pseudomonadati</taxon>
        <taxon>Pseudomonadota</taxon>
        <taxon>Alphaproteobacteria</taxon>
        <taxon>Sphingomonadales</taxon>
        <taxon>Sphingomonadaceae</taxon>
        <taxon>Hephaestia</taxon>
    </lineage>
</organism>
<evidence type="ECO:0000313" key="3">
    <source>
        <dbReference type="Proteomes" id="UP000266568"/>
    </source>
</evidence>
<dbReference type="OrthoDB" id="8595012at2"/>
<dbReference type="AlphaFoldDB" id="A0A397PMZ9"/>
<sequence>MFRTLIAASLATIPVAAWAQTAAPVPRMAPAEAMQLIDAAGFKVVGGHPQNRCGHAVNPRVAFTDLNGDGRPEAHIADVDPGCYAKPGAYYAILTRNDAGHWGRMIAEDAIASFDKTRTDGWIDIEVKPGNGNCPGVRHHVPYAYLTPCVAGAGGASASEAAPAANPAAARGARGYPTDGWKIPVSFAALPAADQDAIMRAAGLTRSGTVWKGCEGLSEADAKSVEIKDLNHDGRPEAIVTDSGMCYGNTGQEFTILRATPGGWAQMMQVTGIPIYLKARGTDGYPDVMIGMPGTCFGVDRWNGSEYKYIGSRYDSKDPDTAKPCKP</sequence>
<feature type="signal peptide" evidence="1">
    <location>
        <begin position="1"/>
        <end position="19"/>
    </location>
</feature>
<dbReference type="InterPro" id="IPR028994">
    <property type="entry name" value="Integrin_alpha_N"/>
</dbReference>
<evidence type="ECO:0000256" key="1">
    <source>
        <dbReference type="SAM" id="SignalP"/>
    </source>
</evidence>
<evidence type="ECO:0000313" key="2">
    <source>
        <dbReference type="EMBL" id="RIA47111.1"/>
    </source>
</evidence>
<comment type="caution">
    <text evidence="2">The sequence shown here is derived from an EMBL/GenBank/DDBJ whole genome shotgun (WGS) entry which is preliminary data.</text>
</comment>
<accession>A0A397PMZ9</accession>
<gene>
    <name evidence="2" type="ORF">DFR49_1679</name>
</gene>
<keyword evidence="3" id="KW-1185">Reference proteome</keyword>
<dbReference type="SUPFAM" id="SSF69318">
    <property type="entry name" value="Integrin alpha N-terminal domain"/>
    <property type="match status" value="1"/>
</dbReference>
<feature type="chain" id="PRO_5017473754" description="VCBS repeat protein" evidence="1">
    <location>
        <begin position="20"/>
        <end position="327"/>
    </location>
</feature>
<reference evidence="2 3" key="1">
    <citation type="submission" date="2018-08" db="EMBL/GenBank/DDBJ databases">
        <title>Genomic Encyclopedia of Type Strains, Phase IV (KMG-IV): sequencing the most valuable type-strain genomes for metagenomic binning, comparative biology and taxonomic classification.</title>
        <authorList>
            <person name="Goeker M."/>
        </authorList>
    </citation>
    <scope>NUCLEOTIDE SEQUENCE [LARGE SCALE GENOMIC DNA]</scope>
    <source>
        <strain evidence="2 3">DSM 25527</strain>
    </source>
</reference>
<evidence type="ECO:0008006" key="4">
    <source>
        <dbReference type="Google" id="ProtNLM"/>
    </source>
</evidence>
<dbReference type="Proteomes" id="UP000266568">
    <property type="component" value="Unassembled WGS sequence"/>
</dbReference>
<name>A0A397PMZ9_9SPHN</name>
<keyword evidence="1" id="KW-0732">Signal</keyword>
<protein>
    <recommendedName>
        <fullName evidence="4">VCBS repeat protein</fullName>
    </recommendedName>
</protein>
<proteinExistence type="predicted"/>
<dbReference type="RefSeq" id="WP_119035115.1">
    <property type="nucleotide sequence ID" value="NZ_QXDC01000002.1"/>
</dbReference>